<name>A0ABU6WP61_9FABA</name>
<keyword evidence="2" id="KW-1185">Reference proteome</keyword>
<reference evidence="1 2" key="1">
    <citation type="journal article" date="2023" name="Plants (Basel)">
        <title>Bridging the Gap: Combining Genomics and Transcriptomics Approaches to Understand Stylosanthes scabra, an Orphan Legume from the Brazilian Caatinga.</title>
        <authorList>
            <person name="Ferreira-Neto J.R.C."/>
            <person name="da Silva M.D."/>
            <person name="Binneck E."/>
            <person name="de Melo N.F."/>
            <person name="da Silva R.H."/>
            <person name="de Melo A.L.T.M."/>
            <person name="Pandolfi V."/>
            <person name="Bustamante F.O."/>
            <person name="Brasileiro-Vidal A.C."/>
            <person name="Benko-Iseppon A.M."/>
        </authorList>
    </citation>
    <scope>NUCLEOTIDE SEQUENCE [LARGE SCALE GENOMIC DNA]</scope>
    <source>
        <tissue evidence="1">Leaves</tissue>
    </source>
</reference>
<dbReference type="EMBL" id="JASCZI010182328">
    <property type="protein sequence ID" value="MED6187657.1"/>
    <property type="molecule type" value="Genomic_DNA"/>
</dbReference>
<evidence type="ECO:0000313" key="1">
    <source>
        <dbReference type="EMBL" id="MED6187657.1"/>
    </source>
</evidence>
<proteinExistence type="predicted"/>
<sequence>MTEETQIMSISDFPPFAQHARILSNSPTSLIWLFLGKNPLPNLVEKVMKSTMGAISTLELKLIWGTQDDLYHPI</sequence>
<organism evidence="1 2">
    <name type="scientific">Stylosanthes scabra</name>
    <dbReference type="NCBI Taxonomy" id="79078"/>
    <lineage>
        <taxon>Eukaryota</taxon>
        <taxon>Viridiplantae</taxon>
        <taxon>Streptophyta</taxon>
        <taxon>Embryophyta</taxon>
        <taxon>Tracheophyta</taxon>
        <taxon>Spermatophyta</taxon>
        <taxon>Magnoliopsida</taxon>
        <taxon>eudicotyledons</taxon>
        <taxon>Gunneridae</taxon>
        <taxon>Pentapetalae</taxon>
        <taxon>rosids</taxon>
        <taxon>fabids</taxon>
        <taxon>Fabales</taxon>
        <taxon>Fabaceae</taxon>
        <taxon>Papilionoideae</taxon>
        <taxon>50 kb inversion clade</taxon>
        <taxon>dalbergioids sensu lato</taxon>
        <taxon>Dalbergieae</taxon>
        <taxon>Pterocarpus clade</taxon>
        <taxon>Stylosanthes</taxon>
    </lineage>
</organism>
<dbReference type="Proteomes" id="UP001341840">
    <property type="component" value="Unassembled WGS sequence"/>
</dbReference>
<gene>
    <name evidence="1" type="ORF">PIB30_078478</name>
</gene>
<accession>A0ABU6WP61</accession>
<comment type="caution">
    <text evidence="1">The sequence shown here is derived from an EMBL/GenBank/DDBJ whole genome shotgun (WGS) entry which is preliminary data.</text>
</comment>
<protein>
    <submittedName>
        <fullName evidence="1">Uncharacterized protein</fullName>
    </submittedName>
</protein>
<evidence type="ECO:0000313" key="2">
    <source>
        <dbReference type="Proteomes" id="UP001341840"/>
    </source>
</evidence>